<keyword evidence="3" id="KW-0808">Transferase</keyword>
<evidence type="ECO:0000256" key="2">
    <source>
        <dbReference type="ARBA" id="ARBA00022475"/>
    </source>
</evidence>
<dbReference type="Proteomes" id="UP000789739">
    <property type="component" value="Unassembled WGS sequence"/>
</dbReference>
<dbReference type="GO" id="GO:0016410">
    <property type="term" value="F:N-acyltransferase activity"/>
    <property type="evidence" value="ECO:0007669"/>
    <property type="project" value="InterPro"/>
</dbReference>
<keyword evidence="6 8" id="KW-0472">Membrane</keyword>
<dbReference type="EMBL" id="CAJVPI010000925">
    <property type="protein sequence ID" value="CAG8582721.1"/>
    <property type="molecule type" value="Genomic_DNA"/>
</dbReference>
<evidence type="ECO:0000256" key="7">
    <source>
        <dbReference type="ARBA" id="ARBA00023315"/>
    </source>
</evidence>
<keyword evidence="5 8" id="KW-1133">Transmembrane helix</keyword>
<comment type="caution">
    <text evidence="10">The sequence shown here is derived from an EMBL/GenBank/DDBJ whole genome shotgun (WGS) entry which is preliminary data.</text>
</comment>
<dbReference type="GO" id="GO:0042158">
    <property type="term" value="P:lipoprotein biosynthetic process"/>
    <property type="evidence" value="ECO:0007669"/>
    <property type="project" value="InterPro"/>
</dbReference>
<dbReference type="Gene3D" id="3.60.110.10">
    <property type="entry name" value="Carbon-nitrogen hydrolase"/>
    <property type="match status" value="1"/>
</dbReference>
<evidence type="ECO:0000256" key="8">
    <source>
        <dbReference type="SAM" id="Phobius"/>
    </source>
</evidence>
<protein>
    <submittedName>
        <fullName evidence="10">9902_t:CDS:1</fullName>
    </submittedName>
</protein>
<feature type="transmembrane region" description="Helical" evidence="8">
    <location>
        <begin position="43"/>
        <end position="60"/>
    </location>
</feature>
<dbReference type="OrthoDB" id="2626014at2759"/>
<dbReference type="PANTHER" id="PTHR38686">
    <property type="entry name" value="APOLIPOPROTEIN N-ACYLTRANSFERASE"/>
    <property type="match status" value="1"/>
</dbReference>
<evidence type="ECO:0000256" key="6">
    <source>
        <dbReference type="ARBA" id="ARBA00023136"/>
    </source>
</evidence>
<feature type="transmembrane region" description="Helical" evidence="8">
    <location>
        <begin position="12"/>
        <end position="31"/>
    </location>
</feature>
<proteinExistence type="predicted"/>
<feature type="transmembrane region" description="Helical" evidence="8">
    <location>
        <begin position="112"/>
        <end position="140"/>
    </location>
</feature>
<evidence type="ECO:0000256" key="1">
    <source>
        <dbReference type="ARBA" id="ARBA00004651"/>
    </source>
</evidence>
<sequence length="455" mass="50772">MNFGNGRIRPSGGIMVCGFCLVGAVLLGLSLAMDRMSQLRFTWAKHVVFAFTWTGLWTLWQQFSPIGDFGSYVNILSEQSWKLTFSMHTLLSAKYHPAASYSQFNQPELLQFASIAGLGGIDFILSWGGAIGAYILYTFIDYQRRNSFLSRIYSPVVVYLVVLSLIYTYGSIRLAVAETPFYQRSMRTYIPKSLTRVGCVLGKVFNGTTDETNAYLVDETRKLAESGSQIVIWSEGAAAVFNEEEKHALFNAVRDLSVTYNTYIAFSYIDHAEQYNKVTLVSSEGEVVIDYIKAHPVIGVEKVRAGPDELKTVDTKFGVVGVAVCFDYNFPRLIRQASKKKVDLMLQPSSTWVSPVGPVHAHMNSIRAIENGFISFRCSSDGVSGVWSSYGQIIHAVPTSFTPAVMFDIPLRKRVMTVYGEIGETWGYLCVLITIMLLACLIATEYGSQKMKYWG</sequence>
<accession>A0A9N9G7L5</accession>
<feature type="transmembrane region" description="Helical" evidence="8">
    <location>
        <begin position="426"/>
        <end position="444"/>
    </location>
</feature>
<evidence type="ECO:0000313" key="10">
    <source>
        <dbReference type="EMBL" id="CAG8582721.1"/>
    </source>
</evidence>
<comment type="subcellular location">
    <subcellularLocation>
        <location evidence="1">Cell membrane</location>
        <topology evidence="1">Multi-pass membrane protein</topology>
    </subcellularLocation>
</comment>
<dbReference type="SUPFAM" id="SSF56317">
    <property type="entry name" value="Carbon-nitrogen hydrolase"/>
    <property type="match status" value="1"/>
</dbReference>
<evidence type="ECO:0000313" key="11">
    <source>
        <dbReference type="Proteomes" id="UP000789739"/>
    </source>
</evidence>
<evidence type="ECO:0000259" key="9">
    <source>
        <dbReference type="PROSITE" id="PS50263"/>
    </source>
</evidence>
<feature type="transmembrane region" description="Helical" evidence="8">
    <location>
        <begin position="152"/>
        <end position="170"/>
    </location>
</feature>
<name>A0A9N9G7L5_9GLOM</name>
<dbReference type="GO" id="GO:0005886">
    <property type="term" value="C:plasma membrane"/>
    <property type="evidence" value="ECO:0007669"/>
    <property type="project" value="UniProtKB-SubCell"/>
</dbReference>
<reference evidence="10" key="1">
    <citation type="submission" date="2021-06" db="EMBL/GenBank/DDBJ databases">
        <authorList>
            <person name="Kallberg Y."/>
            <person name="Tangrot J."/>
            <person name="Rosling A."/>
        </authorList>
    </citation>
    <scope>NUCLEOTIDE SEQUENCE</scope>
    <source>
        <strain evidence="10">BR232B</strain>
    </source>
</reference>
<dbReference type="InterPro" id="IPR004563">
    <property type="entry name" value="Apolipo_AcylTrfase"/>
</dbReference>
<gene>
    <name evidence="10" type="ORF">PBRASI_LOCUS6705</name>
</gene>
<keyword evidence="7" id="KW-0012">Acyltransferase</keyword>
<keyword evidence="4 8" id="KW-0812">Transmembrane</keyword>
<dbReference type="InterPro" id="IPR036526">
    <property type="entry name" value="C-N_Hydrolase_sf"/>
</dbReference>
<dbReference type="InterPro" id="IPR003010">
    <property type="entry name" value="C-N_Hydrolase"/>
</dbReference>
<feature type="domain" description="CN hydrolase" evidence="9">
    <location>
        <begin position="195"/>
        <end position="411"/>
    </location>
</feature>
<organism evidence="10 11">
    <name type="scientific">Paraglomus brasilianum</name>
    <dbReference type="NCBI Taxonomy" id="144538"/>
    <lineage>
        <taxon>Eukaryota</taxon>
        <taxon>Fungi</taxon>
        <taxon>Fungi incertae sedis</taxon>
        <taxon>Mucoromycota</taxon>
        <taxon>Glomeromycotina</taxon>
        <taxon>Glomeromycetes</taxon>
        <taxon>Paraglomerales</taxon>
        <taxon>Paraglomeraceae</taxon>
        <taxon>Paraglomus</taxon>
    </lineage>
</organism>
<keyword evidence="2" id="KW-1003">Cell membrane</keyword>
<evidence type="ECO:0000256" key="5">
    <source>
        <dbReference type="ARBA" id="ARBA00022989"/>
    </source>
</evidence>
<keyword evidence="11" id="KW-1185">Reference proteome</keyword>
<dbReference type="PANTHER" id="PTHR38686:SF1">
    <property type="entry name" value="APOLIPOPROTEIN N-ACYLTRANSFERASE"/>
    <property type="match status" value="1"/>
</dbReference>
<evidence type="ECO:0000256" key="3">
    <source>
        <dbReference type="ARBA" id="ARBA00022679"/>
    </source>
</evidence>
<dbReference type="PROSITE" id="PS50263">
    <property type="entry name" value="CN_HYDROLASE"/>
    <property type="match status" value="1"/>
</dbReference>
<evidence type="ECO:0000256" key="4">
    <source>
        <dbReference type="ARBA" id="ARBA00022692"/>
    </source>
</evidence>
<dbReference type="Pfam" id="PF00795">
    <property type="entry name" value="CN_hydrolase"/>
    <property type="match status" value="1"/>
</dbReference>
<dbReference type="AlphaFoldDB" id="A0A9N9G7L5"/>